<keyword evidence="1" id="KW-0808">Transferase</keyword>
<dbReference type="AlphaFoldDB" id="A0A9P5BGX3"/>
<gene>
    <name evidence="1" type="ORF">FAGAP_3545</name>
</gene>
<organism evidence="1 2">
    <name type="scientific">Fusarium agapanthi</name>
    <dbReference type="NCBI Taxonomy" id="1803897"/>
    <lineage>
        <taxon>Eukaryota</taxon>
        <taxon>Fungi</taxon>
        <taxon>Dikarya</taxon>
        <taxon>Ascomycota</taxon>
        <taxon>Pezizomycotina</taxon>
        <taxon>Sordariomycetes</taxon>
        <taxon>Hypocreomycetidae</taxon>
        <taxon>Hypocreales</taxon>
        <taxon>Nectriaceae</taxon>
        <taxon>Fusarium</taxon>
        <taxon>Fusarium fujikuroi species complex</taxon>
    </lineage>
</organism>
<dbReference type="GO" id="GO:0016301">
    <property type="term" value="F:kinase activity"/>
    <property type="evidence" value="ECO:0007669"/>
    <property type="project" value="UniProtKB-KW"/>
</dbReference>
<dbReference type="EMBL" id="LUFC02000205">
    <property type="protein sequence ID" value="KAF4500260.1"/>
    <property type="molecule type" value="Genomic_DNA"/>
</dbReference>
<evidence type="ECO:0000313" key="2">
    <source>
        <dbReference type="Proteomes" id="UP000737391"/>
    </source>
</evidence>
<keyword evidence="2" id="KW-1185">Reference proteome</keyword>
<protein>
    <submittedName>
        <fullName evidence="1">Kinase-like domain</fullName>
    </submittedName>
</protein>
<evidence type="ECO:0000313" key="1">
    <source>
        <dbReference type="EMBL" id="KAF4500260.1"/>
    </source>
</evidence>
<dbReference type="OrthoDB" id="4633509at2759"/>
<dbReference type="Proteomes" id="UP000737391">
    <property type="component" value="Unassembled WGS sequence"/>
</dbReference>
<proteinExistence type="predicted"/>
<keyword evidence="1" id="KW-0418">Kinase</keyword>
<reference evidence="1" key="1">
    <citation type="submission" date="2020-01" db="EMBL/GenBank/DDBJ databases">
        <title>Identification and distribution of gene clusters putatively required for synthesis of sphingolipid metabolism inhibitors in phylogenetically diverse species of the filamentous fungus Fusarium.</title>
        <authorList>
            <person name="Kim H.-S."/>
            <person name="Busman M."/>
            <person name="Brown D.W."/>
            <person name="Divon H."/>
            <person name="Uhlig S."/>
            <person name="Proctor R.H."/>
        </authorList>
    </citation>
    <scope>NUCLEOTIDE SEQUENCE</scope>
    <source>
        <strain evidence="1">NRRL 31653</strain>
    </source>
</reference>
<comment type="caution">
    <text evidence="1">The sequence shown here is derived from an EMBL/GenBank/DDBJ whole genome shotgun (WGS) entry which is preliminary data.</text>
</comment>
<name>A0A9P5BGX3_9HYPO</name>
<sequence>MAEPYKIPWYISQDAKDGDPPISWENSQRPKLRKFNGDIVLGEYIIGRGMDGIVIEAWNKHRNHRLAIKVFYSNNQPPPIGAKPAFTMSNPMDPQNPLRSKQCQVQHYKGAPRYWAFERKCINMALLEKIDASLRLARESGRIILLNPKPTTSQETFQNLRSFSAEACDKKSEAGTTIIAHTQEPKAFHDDKQYFAIVYDFVPEGQLEAKNIIDQLNFFHIVGFLNVQLKLENWLSTGVLVDFSDIVPIHTGWNWWRESSMNVGTKAQEQQV</sequence>
<accession>A0A9P5BGX3</accession>